<dbReference type="Pfam" id="PF00403">
    <property type="entry name" value="HMA"/>
    <property type="match status" value="1"/>
</dbReference>
<dbReference type="RefSeq" id="WP_190014305.1">
    <property type="nucleotide sequence ID" value="NZ_FQZV01000018.1"/>
</dbReference>
<dbReference type="InterPro" id="IPR036163">
    <property type="entry name" value="HMA_dom_sf"/>
</dbReference>
<reference evidence="3" key="1">
    <citation type="submission" date="2016-11" db="EMBL/GenBank/DDBJ databases">
        <authorList>
            <person name="Varghese N."/>
            <person name="Submissions S."/>
        </authorList>
    </citation>
    <scope>NUCLEOTIDE SEQUENCE [LARGE SCALE GENOMIC DNA]</scope>
    <source>
        <strain evidence="3">DSM 17957</strain>
    </source>
</reference>
<organism evidence="2 3">
    <name type="scientific">Geosporobacter subterraneus DSM 17957</name>
    <dbReference type="NCBI Taxonomy" id="1121919"/>
    <lineage>
        <taxon>Bacteria</taxon>
        <taxon>Bacillati</taxon>
        <taxon>Bacillota</taxon>
        <taxon>Clostridia</taxon>
        <taxon>Peptostreptococcales</taxon>
        <taxon>Thermotaleaceae</taxon>
        <taxon>Geosporobacter</taxon>
    </lineage>
</organism>
<name>A0A1M6HP82_9FIRM</name>
<dbReference type="STRING" id="1121919.SAMN02745975_01585"/>
<protein>
    <submittedName>
        <fullName evidence="2">Heavy-metal-associated domain-containing protein</fullName>
    </submittedName>
</protein>
<dbReference type="PROSITE" id="PS50846">
    <property type="entry name" value="HMA_2"/>
    <property type="match status" value="1"/>
</dbReference>
<dbReference type="PRINTS" id="PR00941">
    <property type="entry name" value="CDATPASE"/>
</dbReference>
<accession>A0A1M6HP82</accession>
<evidence type="ECO:0000313" key="2">
    <source>
        <dbReference type="EMBL" id="SHJ23933.1"/>
    </source>
</evidence>
<evidence type="ECO:0000259" key="1">
    <source>
        <dbReference type="PROSITE" id="PS50846"/>
    </source>
</evidence>
<dbReference type="InterPro" id="IPR006121">
    <property type="entry name" value="HMA_dom"/>
</dbReference>
<dbReference type="InterPro" id="IPR027256">
    <property type="entry name" value="P-typ_ATPase_IB"/>
</dbReference>
<dbReference type="GO" id="GO:0019829">
    <property type="term" value="F:ATPase-coupled monoatomic cation transmembrane transporter activity"/>
    <property type="evidence" value="ECO:0007669"/>
    <property type="project" value="InterPro"/>
</dbReference>
<dbReference type="AlphaFoldDB" id="A0A1M6HP82"/>
<dbReference type="EMBL" id="FQZV01000018">
    <property type="protein sequence ID" value="SHJ23933.1"/>
    <property type="molecule type" value="Genomic_DNA"/>
</dbReference>
<dbReference type="CDD" id="cd00371">
    <property type="entry name" value="HMA"/>
    <property type="match status" value="1"/>
</dbReference>
<dbReference type="GO" id="GO:0016020">
    <property type="term" value="C:membrane"/>
    <property type="evidence" value="ECO:0007669"/>
    <property type="project" value="InterPro"/>
</dbReference>
<dbReference type="Gene3D" id="3.30.70.100">
    <property type="match status" value="1"/>
</dbReference>
<gene>
    <name evidence="2" type="ORF">SAMN02745975_01585</name>
</gene>
<keyword evidence="3" id="KW-1185">Reference proteome</keyword>
<feature type="domain" description="HMA" evidence="1">
    <location>
        <begin position="47"/>
        <end position="113"/>
    </location>
</feature>
<dbReference type="Proteomes" id="UP000184536">
    <property type="component" value="Unassembled WGS sequence"/>
</dbReference>
<dbReference type="SUPFAM" id="SSF55008">
    <property type="entry name" value="HMA, heavy metal-associated domain"/>
    <property type="match status" value="1"/>
</dbReference>
<evidence type="ECO:0000313" key="3">
    <source>
        <dbReference type="Proteomes" id="UP000184536"/>
    </source>
</evidence>
<dbReference type="GO" id="GO:0046872">
    <property type="term" value="F:metal ion binding"/>
    <property type="evidence" value="ECO:0007669"/>
    <property type="project" value="InterPro"/>
</dbReference>
<proteinExistence type="predicted"/>
<sequence>MSKVIEKIRTQTERLSVERTVGMEARKENYEIIPESYRKKEPVKGSQVMVFQVEGITCTNCAAKFERNLRAIPGVTKATLNIRTGKLIVEGVGDLETFEAVRDQGRIDNYILSLIELKLF</sequence>